<dbReference type="PANTHER" id="PTHR33116">
    <property type="entry name" value="REVERSE TRANSCRIPTASE ZINC-BINDING DOMAIN-CONTAINING PROTEIN-RELATED-RELATED"/>
    <property type="match status" value="1"/>
</dbReference>
<protein>
    <submittedName>
        <fullName evidence="4">Mitochondrial protein</fullName>
    </submittedName>
</protein>
<proteinExistence type="predicted"/>
<dbReference type="EMBL" id="JACGWM010000001">
    <property type="protein sequence ID" value="KAL0396530.1"/>
    <property type="molecule type" value="Genomic_DNA"/>
</dbReference>
<sequence>MIEDTILAETASQSRRNYDLLKLELPRLGGSLDNSSPLRIEAQIQPPLVFLMETKCRSCRSFGIERVKKHLNMHGLAVDSIGKGGGLALLWDKEVFVDLVSFSRYHMDARVQLREGEDYWRFTGFYGEPDSSKRTVTWDLLRRLSRLSNLPWLCVGDYNAILSDTEKEGSVPTPQWQLRSFREALSNSGLYDVNFLGSPFTWANNREHPYTVRKRLDRACINLSWTTSAIKRTIRERLSSLKAELESLLSAEEIKWKRRGKATWLSEGDRNTTFFHAKASHRRKINHIDRIRDETGCWCDEPASIQGVIQRYFHTIFTSARPTREELNEVIETIPTRVTSEMNRKLLEDYSTKETIANRLKPLLDHIISSSQSAFIPGRLITDNVLVAFELNHSLKNKRRGKEGHVAVKLDMEGFSCLLQAKEHNGDIRGVAVARRAPKVSHLLFADDTLIFCQATKEAVRCIRGILEKYERASGQLINLDKSSIFFSNNTTHEDRMEMATLLGVRIDSMPAKYLGLPYFFGRNKRELFSYVRTRVWQRVSGWKEKMLSQAGGLGFRKMQTFNVAMLAKQGWRIMSNPDLLISRILKARYYRDNEFLHAKIGYNPSFAWRSILAARYIISKASHLAQSIALENRSPLDGQCSTSSSNWQFIWSTKVPNKIKVFLWRLCREAIPTMSNLLRRRCVVEQACLTCGVDTETSKHVFLECSYARQVWALSNLPWKVINSWQGDVTIWLKQVRKSLDDAQFNWFAILCWRLWGRRNGLVMENKRYNPFYCITYASSLLSDFLNSVVVKPSVLPSRNVWQPPDRESIKINFDAAVFDKGNGVGLGVIARDWKGTCLAWRTMIISNICSPEHGEPLAARLAIEVRCHGRWTYCIIEGDCLQVVNNLRRRTTISHLLVVL</sequence>
<name>A0AAW2SV84_9LAMI</name>
<dbReference type="Pfam" id="PF13456">
    <property type="entry name" value="RVT_3"/>
    <property type="match status" value="1"/>
</dbReference>
<feature type="domain" description="Endonuclease/exonuclease/phosphatase" evidence="1">
    <location>
        <begin position="43"/>
        <end position="232"/>
    </location>
</feature>
<dbReference type="Gene3D" id="3.60.10.10">
    <property type="entry name" value="Endonuclease/exonuclease/phosphatase"/>
    <property type="match status" value="1"/>
</dbReference>
<dbReference type="GO" id="GO:0004523">
    <property type="term" value="F:RNA-DNA hybrid ribonuclease activity"/>
    <property type="evidence" value="ECO:0007669"/>
    <property type="project" value="InterPro"/>
</dbReference>
<dbReference type="GO" id="GO:0003676">
    <property type="term" value="F:nucleic acid binding"/>
    <property type="evidence" value="ECO:0007669"/>
    <property type="project" value="InterPro"/>
</dbReference>
<accession>A0AAW2SV84</accession>
<feature type="domain" description="RNase H type-1" evidence="2">
    <location>
        <begin position="814"/>
        <end position="895"/>
    </location>
</feature>
<reference evidence="4" key="2">
    <citation type="journal article" date="2024" name="Plant">
        <title>Genomic evolution and insights into agronomic trait innovations of Sesamum species.</title>
        <authorList>
            <person name="Miao H."/>
            <person name="Wang L."/>
            <person name="Qu L."/>
            <person name="Liu H."/>
            <person name="Sun Y."/>
            <person name="Le M."/>
            <person name="Wang Q."/>
            <person name="Wei S."/>
            <person name="Zheng Y."/>
            <person name="Lin W."/>
            <person name="Duan Y."/>
            <person name="Cao H."/>
            <person name="Xiong S."/>
            <person name="Wang X."/>
            <person name="Wei L."/>
            <person name="Li C."/>
            <person name="Ma Q."/>
            <person name="Ju M."/>
            <person name="Zhao R."/>
            <person name="Li G."/>
            <person name="Mu C."/>
            <person name="Tian Q."/>
            <person name="Mei H."/>
            <person name="Zhang T."/>
            <person name="Gao T."/>
            <person name="Zhang H."/>
        </authorList>
    </citation>
    <scope>NUCLEOTIDE SEQUENCE</scope>
    <source>
        <strain evidence="4">KEN8</strain>
    </source>
</reference>
<dbReference type="InterPro" id="IPR002156">
    <property type="entry name" value="RNaseH_domain"/>
</dbReference>
<evidence type="ECO:0000259" key="2">
    <source>
        <dbReference type="Pfam" id="PF13456"/>
    </source>
</evidence>
<dbReference type="Pfam" id="PF03372">
    <property type="entry name" value="Exo_endo_phos"/>
    <property type="match status" value="1"/>
</dbReference>
<evidence type="ECO:0000259" key="1">
    <source>
        <dbReference type="Pfam" id="PF03372"/>
    </source>
</evidence>
<dbReference type="Pfam" id="PF13966">
    <property type="entry name" value="zf-RVT"/>
    <property type="match status" value="1"/>
</dbReference>
<dbReference type="PANTHER" id="PTHR33116:SF86">
    <property type="entry name" value="REVERSE TRANSCRIPTASE DOMAIN-CONTAINING PROTEIN"/>
    <property type="match status" value="1"/>
</dbReference>
<dbReference type="AlphaFoldDB" id="A0AAW2SV84"/>
<feature type="domain" description="Reverse transcriptase zinc-binding" evidence="3">
    <location>
        <begin position="644"/>
        <end position="713"/>
    </location>
</feature>
<dbReference type="InterPro" id="IPR044730">
    <property type="entry name" value="RNase_H-like_dom_plant"/>
</dbReference>
<dbReference type="SUPFAM" id="SSF56219">
    <property type="entry name" value="DNase I-like"/>
    <property type="match status" value="1"/>
</dbReference>
<evidence type="ECO:0000259" key="3">
    <source>
        <dbReference type="Pfam" id="PF13966"/>
    </source>
</evidence>
<evidence type="ECO:0000313" key="4">
    <source>
        <dbReference type="EMBL" id="KAL0396530.1"/>
    </source>
</evidence>
<comment type="caution">
    <text evidence="4">The sequence shown here is derived from an EMBL/GenBank/DDBJ whole genome shotgun (WGS) entry which is preliminary data.</text>
</comment>
<dbReference type="CDD" id="cd06222">
    <property type="entry name" value="RNase_H_like"/>
    <property type="match status" value="1"/>
</dbReference>
<gene>
    <name evidence="4" type="ORF">Scaly_0101400</name>
</gene>
<reference evidence="4" key="1">
    <citation type="submission" date="2020-06" db="EMBL/GenBank/DDBJ databases">
        <authorList>
            <person name="Li T."/>
            <person name="Hu X."/>
            <person name="Zhang T."/>
            <person name="Song X."/>
            <person name="Zhang H."/>
            <person name="Dai N."/>
            <person name="Sheng W."/>
            <person name="Hou X."/>
            <person name="Wei L."/>
        </authorList>
    </citation>
    <scope>NUCLEOTIDE SEQUENCE</scope>
    <source>
        <strain evidence="4">KEN8</strain>
        <tissue evidence="4">Leaf</tissue>
    </source>
</reference>
<dbReference type="InterPro" id="IPR036691">
    <property type="entry name" value="Endo/exonu/phosph_ase_sf"/>
</dbReference>
<dbReference type="InterPro" id="IPR005135">
    <property type="entry name" value="Endo/exonuclease/phosphatase"/>
</dbReference>
<dbReference type="InterPro" id="IPR026960">
    <property type="entry name" value="RVT-Znf"/>
</dbReference>
<organism evidence="4">
    <name type="scientific">Sesamum calycinum</name>
    <dbReference type="NCBI Taxonomy" id="2727403"/>
    <lineage>
        <taxon>Eukaryota</taxon>
        <taxon>Viridiplantae</taxon>
        <taxon>Streptophyta</taxon>
        <taxon>Embryophyta</taxon>
        <taxon>Tracheophyta</taxon>
        <taxon>Spermatophyta</taxon>
        <taxon>Magnoliopsida</taxon>
        <taxon>eudicotyledons</taxon>
        <taxon>Gunneridae</taxon>
        <taxon>Pentapetalae</taxon>
        <taxon>asterids</taxon>
        <taxon>lamiids</taxon>
        <taxon>Lamiales</taxon>
        <taxon>Pedaliaceae</taxon>
        <taxon>Sesamum</taxon>
    </lineage>
</organism>